<feature type="compositionally biased region" description="Gly residues" evidence="1">
    <location>
        <begin position="23"/>
        <end position="38"/>
    </location>
</feature>
<accession>A0A7J0G3J7</accession>
<gene>
    <name evidence="2" type="ORF">Acr_17g0009100</name>
</gene>
<dbReference type="EMBL" id="BJWL01000017">
    <property type="protein sequence ID" value="GFZ05338.1"/>
    <property type="molecule type" value="Genomic_DNA"/>
</dbReference>
<proteinExistence type="predicted"/>
<comment type="caution">
    <text evidence="2">The sequence shown here is derived from an EMBL/GenBank/DDBJ whole genome shotgun (WGS) entry which is preliminary data.</text>
</comment>
<sequence length="56" mass="5397">MSPPPASPMNSSRTRAEQNMVGVAGGEIGGGAEEGVGNGEEIKGRAVGEIDGGNGG</sequence>
<dbReference type="Proteomes" id="UP000585474">
    <property type="component" value="Unassembled WGS sequence"/>
</dbReference>
<dbReference type="AlphaFoldDB" id="A0A7J0G3J7"/>
<protein>
    <submittedName>
        <fullName evidence="2">Uncharacterized protein</fullName>
    </submittedName>
</protein>
<evidence type="ECO:0000313" key="2">
    <source>
        <dbReference type="EMBL" id="GFZ05338.1"/>
    </source>
</evidence>
<evidence type="ECO:0000256" key="1">
    <source>
        <dbReference type="SAM" id="MobiDB-lite"/>
    </source>
</evidence>
<feature type="region of interest" description="Disordered" evidence="1">
    <location>
        <begin position="1"/>
        <end position="56"/>
    </location>
</feature>
<reference evidence="2 3" key="1">
    <citation type="submission" date="2019-07" db="EMBL/GenBank/DDBJ databases">
        <title>De Novo Assembly of kiwifruit Actinidia rufa.</title>
        <authorList>
            <person name="Sugita-Konishi S."/>
            <person name="Sato K."/>
            <person name="Mori E."/>
            <person name="Abe Y."/>
            <person name="Kisaki G."/>
            <person name="Hamano K."/>
            <person name="Suezawa K."/>
            <person name="Otani M."/>
            <person name="Fukuda T."/>
            <person name="Manabe T."/>
            <person name="Gomi K."/>
            <person name="Tabuchi M."/>
            <person name="Akimitsu K."/>
            <person name="Kataoka I."/>
        </authorList>
    </citation>
    <scope>NUCLEOTIDE SEQUENCE [LARGE SCALE GENOMIC DNA]</scope>
    <source>
        <strain evidence="3">cv. Fuchu</strain>
    </source>
</reference>
<evidence type="ECO:0000313" key="3">
    <source>
        <dbReference type="Proteomes" id="UP000585474"/>
    </source>
</evidence>
<keyword evidence="3" id="KW-1185">Reference proteome</keyword>
<name>A0A7J0G3J7_9ERIC</name>
<organism evidence="2 3">
    <name type="scientific">Actinidia rufa</name>
    <dbReference type="NCBI Taxonomy" id="165716"/>
    <lineage>
        <taxon>Eukaryota</taxon>
        <taxon>Viridiplantae</taxon>
        <taxon>Streptophyta</taxon>
        <taxon>Embryophyta</taxon>
        <taxon>Tracheophyta</taxon>
        <taxon>Spermatophyta</taxon>
        <taxon>Magnoliopsida</taxon>
        <taxon>eudicotyledons</taxon>
        <taxon>Gunneridae</taxon>
        <taxon>Pentapetalae</taxon>
        <taxon>asterids</taxon>
        <taxon>Ericales</taxon>
        <taxon>Actinidiaceae</taxon>
        <taxon>Actinidia</taxon>
    </lineage>
</organism>